<comment type="subcellular location">
    <subcellularLocation>
        <location evidence="1">Nucleus</location>
    </subcellularLocation>
</comment>
<evidence type="ECO:0000256" key="3">
    <source>
        <dbReference type="ARBA" id="ARBA00023125"/>
    </source>
</evidence>
<dbReference type="Gene3D" id="2.40.330.10">
    <property type="entry name" value="DNA-binding pseudobarrel domain"/>
    <property type="match status" value="1"/>
</dbReference>
<evidence type="ECO:0000313" key="8">
    <source>
        <dbReference type="EMBL" id="GAA0176388.1"/>
    </source>
</evidence>
<dbReference type="InterPro" id="IPR003340">
    <property type="entry name" value="B3_DNA-bd"/>
</dbReference>
<dbReference type="SUPFAM" id="SSF101936">
    <property type="entry name" value="DNA-binding pseudobarrel domain"/>
    <property type="match status" value="1"/>
</dbReference>
<reference evidence="8 9" key="1">
    <citation type="submission" date="2024-01" db="EMBL/GenBank/DDBJ databases">
        <title>The complete chloroplast genome sequence of Lithospermum erythrorhizon: insights into the phylogenetic relationship among Boraginaceae species and the maternal lineages of purple gromwells.</title>
        <authorList>
            <person name="Okada T."/>
            <person name="Watanabe K."/>
        </authorList>
    </citation>
    <scope>NUCLEOTIDE SEQUENCE [LARGE SCALE GENOMIC DNA]</scope>
</reference>
<evidence type="ECO:0000256" key="5">
    <source>
        <dbReference type="ARBA" id="ARBA00023242"/>
    </source>
</evidence>
<feature type="domain" description="TF-B3" evidence="7">
    <location>
        <begin position="130"/>
        <end position="221"/>
    </location>
</feature>
<dbReference type="PROSITE" id="PS50863">
    <property type="entry name" value="B3"/>
    <property type="match status" value="1"/>
</dbReference>
<dbReference type="PANTHER" id="PTHR31391:SF4">
    <property type="entry name" value="B3 DOMAIN-CONTAINING PROTEIN OS03G0184500"/>
    <property type="match status" value="1"/>
</dbReference>
<dbReference type="EMBL" id="BAABME010010111">
    <property type="protein sequence ID" value="GAA0176388.1"/>
    <property type="molecule type" value="Genomic_DNA"/>
</dbReference>
<evidence type="ECO:0000259" key="7">
    <source>
        <dbReference type="PROSITE" id="PS50863"/>
    </source>
</evidence>
<dbReference type="AlphaFoldDB" id="A0AAV3RN15"/>
<sequence>MVMTPEKYVELRRQRLEENKKRMEQLNLHKISQSLKKTLFPKPSTMKAASKPRTKRTEVVPVRRSSRLSDKPIQVYQEVDVNERVYLPRRVVYPKRDLSNRVYASHEGRVKATMKAEELEESLGSEYPVFVKPMLQSHVTGGFWLGLPSYFCKSYLPKSDETMTLIDENGEEWPTIYLARKSGLSGGWKRFAVDHDLVDGDALVFQLTKATEFKVFIIRVNEDNDNSSI</sequence>
<dbReference type="GO" id="GO:0005634">
    <property type="term" value="C:nucleus"/>
    <property type="evidence" value="ECO:0007669"/>
    <property type="project" value="UniProtKB-SubCell"/>
</dbReference>
<name>A0AAV3RN15_LITER</name>
<evidence type="ECO:0000256" key="6">
    <source>
        <dbReference type="SAM" id="MobiDB-lite"/>
    </source>
</evidence>
<dbReference type="InterPro" id="IPR015300">
    <property type="entry name" value="DNA-bd_pseudobarrel_sf"/>
</dbReference>
<comment type="caution">
    <text evidence="8">The sequence shown here is derived from an EMBL/GenBank/DDBJ whole genome shotgun (WGS) entry which is preliminary data.</text>
</comment>
<dbReference type="InterPro" id="IPR044837">
    <property type="entry name" value="REM16-like"/>
</dbReference>
<keyword evidence="2" id="KW-0805">Transcription regulation</keyword>
<evidence type="ECO:0000256" key="2">
    <source>
        <dbReference type="ARBA" id="ARBA00023015"/>
    </source>
</evidence>
<gene>
    <name evidence="8" type="ORF">LIER_29392</name>
</gene>
<dbReference type="CDD" id="cd10017">
    <property type="entry name" value="B3_DNA"/>
    <property type="match status" value="1"/>
</dbReference>
<proteinExistence type="predicted"/>
<protein>
    <recommendedName>
        <fullName evidence="7">TF-B3 domain-containing protein</fullName>
    </recommendedName>
</protein>
<evidence type="ECO:0000313" key="9">
    <source>
        <dbReference type="Proteomes" id="UP001454036"/>
    </source>
</evidence>
<dbReference type="PANTHER" id="PTHR31391">
    <property type="entry name" value="B3 DOMAIN-CONTAINING PROTEIN OS11G0197600-RELATED"/>
    <property type="match status" value="1"/>
</dbReference>
<organism evidence="8 9">
    <name type="scientific">Lithospermum erythrorhizon</name>
    <name type="common">Purple gromwell</name>
    <name type="synonym">Lithospermum officinale var. erythrorhizon</name>
    <dbReference type="NCBI Taxonomy" id="34254"/>
    <lineage>
        <taxon>Eukaryota</taxon>
        <taxon>Viridiplantae</taxon>
        <taxon>Streptophyta</taxon>
        <taxon>Embryophyta</taxon>
        <taxon>Tracheophyta</taxon>
        <taxon>Spermatophyta</taxon>
        <taxon>Magnoliopsida</taxon>
        <taxon>eudicotyledons</taxon>
        <taxon>Gunneridae</taxon>
        <taxon>Pentapetalae</taxon>
        <taxon>asterids</taxon>
        <taxon>lamiids</taxon>
        <taxon>Boraginales</taxon>
        <taxon>Boraginaceae</taxon>
        <taxon>Boraginoideae</taxon>
        <taxon>Lithospermeae</taxon>
        <taxon>Lithospermum</taxon>
    </lineage>
</organism>
<keyword evidence="5" id="KW-0539">Nucleus</keyword>
<keyword evidence="4" id="KW-0804">Transcription</keyword>
<keyword evidence="3" id="KW-0238">DNA-binding</keyword>
<dbReference type="Proteomes" id="UP001454036">
    <property type="component" value="Unassembled WGS sequence"/>
</dbReference>
<evidence type="ECO:0000256" key="4">
    <source>
        <dbReference type="ARBA" id="ARBA00023163"/>
    </source>
</evidence>
<dbReference type="Pfam" id="PF02362">
    <property type="entry name" value="B3"/>
    <property type="match status" value="1"/>
</dbReference>
<dbReference type="SMART" id="SM01019">
    <property type="entry name" value="B3"/>
    <property type="match status" value="1"/>
</dbReference>
<evidence type="ECO:0000256" key="1">
    <source>
        <dbReference type="ARBA" id="ARBA00004123"/>
    </source>
</evidence>
<accession>A0AAV3RN15</accession>
<feature type="region of interest" description="Disordered" evidence="6">
    <location>
        <begin position="44"/>
        <end position="64"/>
    </location>
</feature>
<keyword evidence="9" id="KW-1185">Reference proteome</keyword>
<dbReference type="GO" id="GO:0003677">
    <property type="term" value="F:DNA binding"/>
    <property type="evidence" value="ECO:0007669"/>
    <property type="project" value="UniProtKB-KW"/>
</dbReference>